<name>A0A2I0KVU4_PUNGR</name>
<dbReference type="PANTHER" id="PTHR44259:SF93">
    <property type="entry name" value="PROTEIN, PUTATIVE (DUF295)-RELATED"/>
    <property type="match status" value="1"/>
</dbReference>
<evidence type="ECO:0000313" key="3">
    <source>
        <dbReference type="Proteomes" id="UP000233551"/>
    </source>
</evidence>
<evidence type="ECO:0000259" key="1">
    <source>
        <dbReference type="Pfam" id="PF03478"/>
    </source>
</evidence>
<dbReference type="InterPro" id="IPR050942">
    <property type="entry name" value="F-box_BR-signaling"/>
</dbReference>
<protein>
    <recommendedName>
        <fullName evidence="1">KIB1-4 beta-propeller domain-containing protein</fullName>
    </recommendedName>
</protein>
<organism evidence="2 3">
    <name type="scientific">Punica granatum</name>
    <name type="common">Pomegranate</name>
    <dbReference type="NCBI Taxonomy" id="22663"/>
    <lineage>
        <taxon>Eukaryota</taxon>
        <taxon>Viridiplantae</taxon>
        <taxon>Streptophyta</taxon>
        <taxon>Embryophyta</taxon>
        <taxon>Tracheophyta</taxon>
        <taxon>Spermatophyta</taxon>
        <taxon>Magnoliopsida</taxon>
        <taxon>eudicotyledons</taxon>
        <taxon>Gunneridae</taxon>
        <taxon>Pentapetalae</taxon>
        <taxon>rosids</taxon>
        <taxon>malvids</taxon>
        <taxon>Myrtales</taxon>
        <taxon>Lythraceae</taxon>
        <taxon>Punica</taxon>
    </lineage>
</organism>
<dbReference type="Proteomes" id="UP000233551">
    <property type="component" value="Unassembled WGS sequence"/>
</dbReference>
<feature type="domain" description="KIB1-4 beta-propeller" evidence="1">
    <location>
        <begin position="181"/>
        <end position="305"/>
    </location>
</feature>
<comment type="caution">
    <text evidence="2">The sequence shown here is derived from an EMBL/GenBank/DDBJ whole genome shotgun (WGS) entry which is preliminary data.</text>
</comment>
<gene>
    <name evidence="2" type="ORF">CRG98_007196</name>
</gene>
<dbReference type="EMBL" id="PGOL01000327">
    <property type="protein sequence ID" value="PKI72450.1"/>
    <property type="molecule type" value="Genomic_DNA"/>
</dbReference>
<evidence type="ECO:0000313" key="2">
    <source>
        <dbReference type="EMBL" id="PKI72450.1"/>
    </source>
</evidence>
<sequence>MVDTRCVNWLDLPRELLYLILDKLIRGINSDYFRFAVACKDWLAVAYTHGGTTSSKTGSFTLDCTCLIIEDVVDRRMDAARPLHRQINSSPSCRSSPTRGERGDFYDHQYEIPKVGLPADPFEAPDTYEVVAIHGGYIGRQRLLVAGRFISARSPTLMENFTSRKINRWHRLNRVAIRQGYWLSKCYLVRSLGGRLLWIDRHHQWTHECFEMDGKVYEYDPNILHLTKCFKVFEMKEIDGEMKQVEVTKLDGQAIFVGNNHSEMIMTSLFPAGCKPNRIYYTDDNMDRVLGPYQPLEAIDIGVFDLDKDCTEPLCVLGESKKDMPPPIWFVPRASHIPAGESLLIV</sequence>
<dbReference type="AlphaFoldDB" id="A0A2I0KVU4"/>
<dbReference type="InterPro" id="IPR005174">
    <property type="entry name" value="KIB1-4_b-propeller"/>
</dbReference>
<accession>A0A2I0KVU4</accession>
<dbReference type="PANTHER" id="PTHR44259">
    <property type="entry name" value="OS07G0183000 PROTEIN-RELATED"/>
    <property type="match status" value="1"/>
</dbReference>
<reference evidence="2 3" key="1">
    <citation type="submission" date="2017-11" db="EMBL/GenBank/DDBJ databases">
        <title>De-novo sequencing of pomegranate (Punica granatum L.) genome.</title>
        <authorList>
            <person name="Akparov Z."/>
            <person name="Amiraslanov A."/>
            <person name="Hajiyeva S."/>
            <person name="Abbasov M."/>
            <person name="Kaur K."/>
            <person name="Hamwieh A."/>
            <person name="Solovyev V."/>
            <person name="Salamov A."/>
            <person name="Braich B."/>
            <person name="Kosarev P."/>
            <person name="Mahmoud A."/>
            <person name="Hajiyev E."/>
            <person name="Babayeva S."/>
            <person name="Izzatullayeva V."/>
            <person name="Mammadov A."/>
            <person name="Mammadov A."/>
            <person name="Sharifova S."/>
            <person name="Ojaghi J."/>
            <person name="Eynullazada K."/>
            <person name="Bayramov B."/>
            <person name="Abdulazimova A."/>
            <person name="Shahmuradov I."/>
        </authorList>
    </citation>
    <scope>NUCLEOTIDE SEQUENCE [LARGE SCALE GENOMIC DNA]</scope>
    <source>
        <strain evidence="3">cv. AG2017</strain>
        <tissue evidence="2">Leaf</tissue>
    </source>
</reference>
<keyword evidence="3" id="KW-1185">Reference proteome</keyword>
<proteinExistence type="predicted"/>
<dbReference type="Pfam" id="PF03478">
    <property type="entry name" value="Beta-prop_KIB1-4"/>
    <property type="match status" value="1"/>
</dbReference>